<organism evidence="2 3">
    <name type="scientific">Laetiporus sulphureus 93-53</name>
    <dbReference type="NCBI Taxonomy" id="1314785"/>
    <lineage>
        <taxon>Eukaryota</taxon>
        <taxon>Fungi</taxon>
        <taxon>Dikarya</taxon>
        <taxon>Basidiomycota</taxon>
        <taxon>Agaricomycotina</taxon>
        <taxon>Agaricomycetes</taxon>
        <taxon>Polyporales</taxon>
        <taxon>Laetiporus</taxon>
    </lineage>
</organism>
<sequence>CHNRPLKRPHSRRHAFLTAPCIVRLLLFPLLSFSFSLVELSSLEPPVLVSFFCSLEASTSTVFCRKDSPRYTASFLCLFVRQRSSSSVICATWAT</sequence>
<evidence type="ECO:0000313" key="2">
    <source>
        <dbReference type="EMBL" id="KZT10675.1"/>
    </source>
</evidence>
<dbReference type="InParanoid" id="A0A165GQQ9"/>
<evidence type="ECO:0000256" key="1">
    <source>
        <dbReference type="SAM" id="Phobius"/>
    </source>
</evidence>
<accession>A0A165GQQ9</accession>
<dbReference type="AlphaFoldDB" id="A0A165GQQ9"/>
<dbReference type="GeneID" id="63823172"/>
<dbReference type="RefSeq" id="XP_040768415.1">
    <property type="nucleotide sequence ID" value="XM_040906143.1"/>
</dbReference>
<name>A0A165GQQ9_9APHY</name>
<dbReference type="Proteomes" id="UP000076871">
    <property type="component" value="Unassembled WGS sequence"/>
</dbReference>
<gene>
    <name evidence="2" type="ORF">LAESUDRAFT_692928</name>
</gene>
<feature type="non-terminal residue" evidence="2">
    <location>
        <position position="1"/>
    </location>
</feature>
<feature type="transmembrane region" description="Helical" evidence="1">
    <location>
        <begin position="14"/>
        <end position="35"/>
    </location>
</feature>
<dbReference type="EMBL" id="KV427608">
    <property type="protein sequence ID" value="KZT10675.1"/>
    <property type="molecule type" value="Genomic_DNA"/>
</dbReference>
<proteinExistence type="predicted"/>
<keyword evidence="3" id="KW-1185">Reference proteome</keyword>
<keyword evidence="1" id="KW-1133">Transmembrane helix</keyword>
<reference evidence="2 3" key="1">
    <citation type="journal article" date="2016" name="Mol. Biol. Evol.">
        <title>Comparative Genomics of Early-Diverging Mushroom-Forming Fungi Provides Insights into the Origins of Lignocellulose Decay Capabilities.</title>
        <authorList>
            <person name="Nagy L.G."/>
            <person name="Riley R."/>
            <person name="Tritt A."/>
            <person name="Adam C."/>
            <person name="Daum C."/>
            <person name="Floudas D."/>
            <person name="Sun H."/>
            <person name="Yadav J.S."/>
            <person name="Pangilinan J."/>
            <person name="Larsson K.H."/>
            <person name="Matsuura K."/>
            <person name="Barry K."/>
            <person name="Labutti K."/>
            <person name="Kuo R."/>
            <person name="Ohm R.A."/>
            <person name="Bhattacharya S.S."/>
            <person name="Shirouzu T."/>
            <person name="Yoshinaga Y."/>
            <person name="Martin F.M."/>
            <person name="Grigoriev I.V."/>
            <person name="Hibbett D.S."/>
        </authorList>
    </citation>
    <scope>NUCLEOTIDE SEQUENCE [LARGE SCALE GENOMIC DNA]</scope>
    <source>
        <strain evidence="2 3">93-53</strain>
    </source>
</reference>
<protein>
    <submittedName>
        <fullName evidence="2">Uncharacterized protein</fullName>
    </submittedName>
</protein>
<keyword evidence="1" id="KW-0472">Membrane</keyword>
<evidence type="ECO:0000313" key="3">
    <source>
        <dbReference type="Proteomes" id="UP000076871"/>
    </source>
</evidence>
<keyword evidence="1" id="KW-0812">Transmembrane</keyword>